<proteinExistence type="inferred from homology"/>
<dbReference type="Gene3D" id="3.40.30.10">
    <property type="entry name" value="Glutaredoxin"/>
    <property type="match status" value="1"/>
</dbReference>
<dbReference type="AlphaFoldDB" id="W7WZB5"/>
<dbReference type="Pfam" id="PF05768">
    <property type="entry name" value="Glrx-like"/>
    <property type="match status" value="1"/>
</dbReference>
<comment type="similarity">
    <text evidence="1">Belongs to the glutaredoxin family.</text>
</comment>
<dbReference type="InterPro" id="IPR008554">
    <property type="entry name" value="Glutaredoxin-like"/>
</dbReference>
<dbReference type="InterPro" id="IPR036249">
    <property type="entry name" value="Thioredoxin-like_sf"/>
</dbReference>
<dbReference type="RefSeq" id="XP_012655175.1">
    <property type="nucleotide sequence ID" value="XM_012799721.1"/>
</dbReference>
<keyword evidence="3" id="KW-1185">Reference proteome</keyword>
<sequence length="85" mass="9877">MLSKTGCTLCEQSVPFLKQMKQKFPLASFRVVNIDNLAEYKQFKNEVPVVLINEQVFSKFQVNQKLLEDAISYKYKNIEQGDSKQ</sequence>
<organism evidence="2 3">
    <name type="scientific">Tetrahymena thermophila (strain SB210)</name>
    <dbReference type="NCBI Taxonomy" id="312017"/>
    <lineage>
        <taxon>Eukaryota</taxon>
        <taxon>Sar</taxon>
        <taxon>Alveolata</taxon>
        <taxon>Ciliophora</taxon>
        <taxon>Intramacronucleata</taxon>
        <taxon>Oligohymenophorea</taxon>
        <taxon>Hymenostomatida</taxon>
        <taxon>Tetrahymenina</taxon>
        <taxon>Tetrahymenidae</taxon>
        <taxon>Tetrahymena</taxon>
    </lineage>
</organism>
<name>W7WZB5_TETTS</name>
<gene>
    <name evidence="2" type="ORF">TTHERM_000312259</name>
</gene>
<keyword evidence="1" id="KW-0249">Electron transport</keyword>
<dbReference type="Proteomes" id="UP000009168">
    <property type="component" value="Unassembled WGS sequence"/>
</dbReference>
<keyword evidence="1" id="KW-0813">Transport</keyword>
<dbReference type="KEGG" id="tet:TTHERM_000312259"/>
<dbReference type="InParanoid" id="W7WZB5"/>
<dbReference type="GeneID" id="24438361"/>
<dbReference type="SUPFAM" id="SSF52833">
    <property type="entry name" value="Thioredoxin-like"/>
    <property type="match status" value="1"/>
</dbReference>
<protein>
    <recommendedName>
        <fullName evidence="1">Glutaredoxin-like protein</fullName>
    </recommendedName>
</protein>
<evidence type="ECO:0000256" key="1">
    <source>
        <dbReference type="RuleBase" id="RU363082"/>
    </source>
</evidence>
<evidence type="ECO:0000313" key="3">
    <source>
        <dbReference type="Proteomes" id="UP000009168"/>
    </source>
</evidence>
<accession>W7WZB5</accession>
<evidence type="ECO:0000313" key="2">
    <source>
        <dbReference type="EMBL" id="EWS72235.1"/>
    </source>
</evidence>
<reference evidence="3" key="1">
    <citation type="journal article" date="2006" name="PLoS Biol.">
        <title>Macronuclear genome sequence of the ciliate Tetrahymena thermophila, a model eukaryote.</title>
        <authorList>
            <person name="Eisen J.A."/>
            <person name="Coyne R.S."/>
            <person name="Wu M."/>
            <person name="Wu D."/>
            <person name="Thiagarajan M."/>
            <person name="Wortman J.R."/>
            <person name="Badger J.H."/>
            <person name="Ren Q."/>
            <person name="Amedeo P."/>
            <person name="Jones K.M."/>
            <person name="Tallon L.J."/>
            <person name="Delcher A.L."/>
            <person name="Salzberg S.L."/>
            <person name="Silva J.C."/>
            <person name="Haas B.J."/>
            <person name="Majoros W.H."/>
            <person name="Farzad M."/>
            <person name="Carlton J.M."/>
            <person name="Smith R.K. Jr."/>
            <person name="Garg J."/>
            <person name="Pearlman R.E."/>
            <person name="Karrer K.M."/>
            <person name="Sun L."/>
            <person name="Manning G."/>
            <person name="Elde N.C."/>
            <person name="Turkewitz A.P."/>
            <person name="Asai D.J."/>
            <person name="Wilkes D.E."/>
            <person name="Wang Y."/>
            <person name="Cai H."/>
            <person name="Collins K."/>
            <person name="Stewart B.A."/>
            <person name="Lee S.R."/>
            <person name="Wilamowska K."/>
            <person name="Weinberg Z."/>
            <person name="Ruzzo W.L."/>
            <person name="Wloga D."/>
            <person name="Gaertig J."/>
            <person name="Frankel J."/>
            <person name="Tsao C.-C."/>
            <person name="Gorovsky M.A."/>
            <person name="Keeling P.J."/>
            <person name="Waller R.F."/>
            <person name="Patron N.J."/>
            <person name="Cherry J.M."/>
            <person name="Stover N.A."/>
            <person name="Krieger C.J."/>
            <person name="del Toro C."/>
            <person name="Ryder H.F."/>
            <person name="Williamson S.C."/>
            <person name="Barbeau R.A."/>
            <person name="Hamilton E.P."/>
            <person name="Orias E."/>
        </authorList>
    </citation>
    <scope>NUCLEOTIDE SEQUENCE [LARGE SCALE GENOMIC DNA]</scope>
    <source>
        <strain evidence="3">SB210</strain>
    </source>
</reference>
<dbReference type="EMBL" id="GG662498">
    <property type="protein sequence ID" value="EWS72235.1"/>
    <property type="molecule type" value="Genomic_DNA"/>
</dbReference>